<proteinExistence type="predicted"/>
<accession>A0AAT9FJ66</accession>
<organism evidence="2">
    <name type="scientific">Oceaniferula spumae</name>
    <dbReference type="NCBI Taxonomy" id="2979115"/>
    <lineage>
        <taxon>Bacteria</taxon>
        <taxon>Pseudomonadati</taxon>
        <taxon>Verrucomicrobiota</taxon>
        <taxon>Verrucomicrobiia</taxon>
        <taxon>Verrucomicrobiales</taxon>
        <taxon>Verrucomicrobiaceae</taxon>
        <taxon>Oceaniferula</taxon>
    </lineage>
</organism>
<evidence type="ECO:0000256" key="1">
    <source>
        <dbReference type="SAM" id="SignalP"/>
    </source>
</evidence>
<feature type="signal peptide" evidence="1">
    <location>
        <begin position="1"/>
        <end position="23"/>
    </location>
</feature>
<evidence type="ECO:0000313" key="2">
    <source>
        <dbReference type="EMBL" id="BDS06053.1"/>
    </source>
</evidence>
<protein>
    <recommendedName>
        <fullName evidence="3">TPM domain-containing protein</fullName>
    </recommendedName>
</protein>
<dbReference type="AlphaFoldDB" id="A0AAT9FJ66"/>
<name>A0AAT9FJ66_9BACT</name>
<evidence type="ECO:0008006" key="3">
    <source>
        <dbReference type="Google" id="ProtNLM"/>
    </source>
</evidence>
<dbReference type="KEGG" id="osu:NT6N_10930"/>
<keyword evidence="1" id="KW-0732">Signal</keyword>
<gene>
    <name evidence="2" type="ORF">NT6N_10930</name>
</gene>
<dbReference type="EMBL" id="AP026866">
    <property type="protein sequence ID" value="BDS06053.1"/>
    <property type="molecule type" value="Genomic_DNA"/>
</dbReference>
<sequence>MKTCIRLAVSLALVSMIVVTANAREIKIKWRDTVEFKELEKAKKTAVDENKFLTILVSNEKYDSDHQGAEATVDVIHETIKGMKSFSVIVRATVSNIQGVNGADPFSAAVREGFQKAGNSLPMIIVINPAENKLVKVVPAQEVHTDGSKAFRDLKKAARDLKK</sequence>
<feature type="chain" id="PRO_5044006379" description="TPM domain-containing protein" evidence="1">
    <location>
        <begin position="24"/>
        <end position="163"/>
    </location>
</feature>
<reference evidence="2" key="1">
    <citation type="submission" date="2024-07" db="EMBL/GenBank/DDBJ databases">
        <title>Complete genome sequence of Verrucomicrobiaceae bacterium NT6N.</title>
        <authorList>
            <person name="Huang C."/>
            <person name="Takami H."/>
            <person name="Hamasaki K."/>
        </authorList>
    </citation>
    <scope>NUCLEOTIDE SEQUENCE</scope>
    <source>
        <strain evidence="2">NT6N</strain>
    </source>
</reference>